<name>U7QHK5_9CYAN</name>
<dbReference type="EMBL" id="AUZM01000046">
    <property type="protein sequence ID" value="ERT05891.1"/>
    <property type="molecule type" value="Genomic_DNA"/>
</dbReference>
<dbReference type="OrthoDB" id="423099at2"/>
<dbReference type="CDD" id="cd07177">
    <property type="entry name" value="terB_like"/>
    <property type="match status" value="1"/>
</dbReference>
<evidence type="ECO:0008006" key="3">
    <source>
        <dbReference type="Google" id="ProtNLM"/>
    </source>
</evidence>
<dbReference type="AlphaFoldDB" id="U7QHK5"/>
<evidence type="ECO:0000313" key="1">
    <source>
        <dbReference type="EMBL" id="ERT05891.1"/>
    </source>
</evidence>
<dbReference type="RefSeq" id="WP_023067830.1">
    <property type="nucleotide sequence ID" value="NZ_AUZM01000046.1"/>
</dbReference>
<dbReference type="Gene3D" id="1.10.3680.10">
    <property type="entry name" value="TerB-like"/>
    <property type="match status" value="1"/>
</dbReference>
<protein>
    <recommendedName>
        <fullName evidence="3">Tellurite resistance TerB family protein</fullName>
    </recommendedName>
</protein>
<accession>U7QHK5</accession>
<organism evidence="1 2">
    <name type="scientific">Lyngbya aestuarii BL J</name>
    <dbReference type="NCBI Taxonomy" id="1348334"/>
    <lineage>
        <taxon>Bacteria</taxon>
        <taxon>Bacillati</taxon>
        <taxon>Cyanobacteriota</taxon>
        <taxon>Cyanophyceae</taxon>
        <taxon>Oscillatoriophycideae</taxon>
        <taxon>Oscillatoriales</taxon>
        <taxon>Microcoleaceae</taxon>
        <taxon>Lyngbya</taxon>
    </lineage>
</organism>
<keyword evidence="2" id="KW-1185">Reference proteome</keyword>
<proteinExistence type="predicted"/>
<gene>
    <name evidence="1" type="ORF">M595_4131</name>
</gene>
<dbReference type="SUPFAM" id="SSF158682">
    <property type="entry name" value="TerB-like"/>
    <property type="match status" value="1"/>
</dbReference>
<comment type="caution">
    <text evidence="1">The sequence shown here is derived from an EMBL/GenBank/DDBJ whole genome shotgun (WGS) entry which is preliminary data.</text>
</comment>
<dbReference type="PATRIC" id="fig|1348334.3.peg.3996"/>
<dbReference type="Proteomes" id="UP000017127">
    <property type="component" value="Unassembled WGS sequence"/>
</dbReference>
<sequence length="160" mass="18116">MQVPPPPPITPRQMNLLRVVTAMAWADGHLAQEEVALMLDEFSRLFAVGSEQEKLQQELTEYLMQNIPLEELIPKLKTQEERELVLRLGYEVIGSSARTPHEPNINKEEEAAYQKLVKLLDLPEDVVKNIEAQVEAKSNNTPNLVARMTEELGAFVKGEE</sequence>
<dbReference type="InterPro" id="IPR029024">
    <property type="entry name" value="TerB-like"/>
</dbReference>
<reference evidence="1 2" key="1">
    <citation type="journal article" date="2013" name="Front. Microbiol.">
        <title>Comparative genomic analyses of the cyanobacterium, Lyngbya aestuarii BL J, a powerful hydrogen producer.</title>
        <authorList>
            <person name="Kothari A."/>
            <person name="Vaughn M."/>
            <person name="Garcia-Pichel F."/>
        </authorList>
    </citation>
    <scope>NUCLEOTIDE SEQUENCE [LARGE SCALE GENOMIC DNA]</scope>
    <source>
        <strain evidence="1 2">BL J</strain>
    </source>
</reference>
<evidence type="ECO:0000313" key="2">
    <source>
        <dbReference type="Proteomes" id="UP000017127"/>
    </source>
</evidence>